<name>A0A2C9W935_MANES</name>
<dbReference type="AlphaFoldDB" id="A0A2C9W935"/>
<accession>A0A2C9W935</accession>
<sequence>MYNISDITATMVSYTGHFGKFFSSCHNYPRFCWARCE</sequence>
<evidence type="ECO:0000313" key="1">
    <source>
        <dbReference type="EMBL" id="OAY55116.1"/>
    </source>
</evidence>
<proteinExistence type="predicted"/>
<dbReference type="EMBL" id="CM004389">
    <property type="protein sequence ID" value="OAY55116.1"/>
    <property type="molecule type" value="Genomic_DNA"/>
</dbReference>
<reference evidence="1" key="1">
    <citation type="submission" date="2016-02" db="EMBL/GenBank/DDBJ databases">
        <title>WGS assembly of Manihot esculenta.</title>
        <authorList>
            <person name="Bredeson J.V."/>
            <person name="Prochnik S.E."/>
            <person name="Lyons J.B."/>
            <person name="Schmutz J."/>
            <person name="Grimwood J."/>
            <person name="Vrebalov J."/>
            <person name="Bart R.S."/>
            <person name="Amuge T."/>
            <person name="Ferguson M.E."/>
            <person name="Green R."/>
            <person name="Putnam N."/>
            <person name="Stites J."/>
            <person name="Rounsley S."/>
            <person name="Rokhsar D.S."/>
        </authorList>
    </citation>
    <scope>NUCLEOTIDE SEQUENCE [LARGE SCALE GENOMIC DNA]</scope>
    <source>
        <tissue evidence="1">Leaf</tissue>
    </source>
</reference>
<organism evidence="1">
    <name type="scientific">Manihot esculenta</name>
    <name type="common">Cassava</name>
    <name type="synonym">Jatropha manihot</name>
    <dbReference type="NCBI Taxonomy" id="3983"/>
    <lineage>
        <taxon>Eukaryota</taxon>
        <taxon>Viridiplantae</taxon>
        <taxon>Streptophyta</taxon>
        <taxon>Embryophyta</taxon>
        <taxon>Tracheophyta</taxon>
        <taxon>Spermatophyta</taxon>
        <taxon>Magnoliopsida</taxon>
        <taxon>eudicotyledons</taxon>
        <taxon>Gunneridae</taxon>
        <taxon>Pentapetalae</taxon>
        <taxon>rosids</taxon>
        <taxon>fabids</taxon>
        <taxon>Malpighiales</taxon>
        <taxon>Euphorbiaceae</taxon>
        <taxon>Crotonoideae</taxon>
        <taxon>Manihoteae</taxon>
        <taxon>Manihot</taxon>
    </lineage>
</organism>
<protein>
    <submittedName>
        <fullName evidence="1">Uncharacterized protein</fullName>
    </submittedName>
</protein>
<gene>
    <name evidence="1" type="ORF">MANES_03G128800</name>
</gene>